<evidence type="ECO:0000313" key="2">
    <source>
        <dbReference type="Proteomes" id="UP000886998"/>
    </source>
</evidence>
<protein>
    <recommendedName>
        <fullName evidence="3">Stathmin</fullName>
    </recommendedName>
</protein>
<dbReference type="InterPro" id="IPR000956">
    <property type="entry name" value="Stathmin_fam"/>
</dbReference>
<dbReference type="AlphaFoldDB" id="A0A8X7CGW4"/>
<dbReference type="Proteomes" id="UP000886998">
    <property type="component" value="Unassembled WGS sequence"/>
</dbReference>
<keyword evidence="2" id="KW-1185">Reference proteome</keyword>
<dbReference type="GO" id="GO:0031110">
    <property type="term" value="P:regulation of microtubule polymerization or depolymerization"/>
    <property type="evidence" value="ECO:0007669"/>
    <property type="project" value="InterPro"/>
</dbReference>
<dbReference type="InterPro" id="IPR036002">
    <property type="entry name" value="Stathmin_sf"/>
</dbReference>
<accession>A0A8X7CGW4</accession>
<organism evidence="1 2">
    <name type="scientific">Trichonephila inaurata madagascariensis</name>
    <dbReference type="NCBI Taxonomy" id="2747483"/>
    <lineage>
        <taxon>Eukaryota</taxon>
        <taxon>Metazoa</taxon>
        <taxon>Ecdysozoa</taxon>
        <taxon>Arthropoda</taxon>
        <taxon>Chelicerata</taxon>
        <taxon>Arachnida</taxon>
        <taxon>Araneae</taxon>
        <taxon>Araneomorphae</taxon>
        <taxon>Entelegynae</taxon>
        <taxon>Araneoidea</taxon>
        <taxon>Nephilidae</taxon>
        <taxon>Trichonephila</taxon>
        <taxon>Trichonephila inaurata</taxon>
    </lineage>
</organism>
<dbReference type="Pfam" id="PF00836">
    <property type="entry name" value="Stathmin"/>
    <property type="match status" value="1"/>
</dbReference>
<comment type="caution">
    <text evidence="1">The sequence shown here is derived from an EMBL/GenBank/DDBJ whole genome shotgun (WGS) entry which is preliminary data.</text>
</comment>
<reference evidence="1" key="1">
    <citation type="submission" date="2020-08" db="EMBL/GenBank/DDBJ databases">
        <title>Multicomponent nature underlies the extraordinary mechanical properties of spider dragline silk.</title>
        <authorList>
            <person name="Kono N."/>
            <person name="Nakamura H."/>
            <person name="Mori M."/>
            <person name="Yoshida Y."/>
            <person name="Ohtoshi R."/>
            <person name="Malay A.D."/>
            <person name="Moran D.A.P."/>
            <person name="Tomita M."/>
            <person name="Numata K."/>
            <person name="Arakawa K."/>
        </authorList>
    </citation>
    <scope>NUCLEOTIDE SEQUENCE</scope>
</reference>
<sequence>MRRNELVPAAIRAEETAKGGIKYELVLSEPSVNDPPKKDQITSPPKTMSVEEIEQKLKAAEERRLVSTFIHEHVYVIKKALVDQIFKAFGFLVLEYKKDILIKSLKSELLIF</sequence>
<dbReference type="SUPFAM" id="SSF101494">
    <property type="entry name" value="Stathmin"/>
    <property type="match status" value="1"/>
</dbReference>
<dbReference type="OrthoDB" id="5986631at2759"/>
<evidence type="ECO:0008006" key="3">
    <source>
        <dbReference type="Google" id="ProtNLM"/>
    </source>
</evidence>
<name>A0A8X7CGW4_9ARAC</name>
<gene>
    <name evidence="1" type="primary">AVEN_93729_1</name>
    <name evidence="1" type="ORF">TNIN_405181</name>
</gene>
<proteinExistence type="predicted"/>
<evidence type="ECO:0000313" key="1">
    <source>
        <dbReference type="EMBL" id="GFY66321.1"/>
    </source>
</evidence>
<dbReference type="EMBL" id="BMAV01015968">
    <property type="protein sequence ID" value="GFY66321.1"/>
    <property type="molecule type" value="Genomic_DNA"/>
</dbReference>